<accession>U5N8F1</accession>
<dbReference type="AlphaFoldDB" id="U5N8F1"/>
<name>U5N8F1_9BURK</name>
<dbReference type="HOGENOM" id="CLU_2380912_0_0_4"/>
<evidence type="ECO:0000313" key="1">
    <source>
        <dbReference type="EMBL" id="AGX86543.1"/>
    </source>
</evidence>
<dbReference type="STRING" id="946483.Cenrod_0423"/>
<proteinExistence type="predicted"/>
<dbReference type="KEGG" id="cbx:Cenrod_0423"/>
<gene>
    <name evidence="1" type="ORF">Cenrod_0423</name>
</gene>
<organism evidence="1 2">
    <name type="scientific">Candidatus Symbiobacter mobilis CR</name>
    <dbReference type="NCBI Taxonomy" id="946483"/>
    <lineage>
        <taxon>Bacteria</taxon>
        <taxon>Pseudomonadati</taxon>
        <taxon>Pseudomonadota</taxon>
        <taxon>Betaproteobacteria</taxon>
        <taxon>Burkholderiales</taxon>
        <taxon>Comamonadaceae</taxon>
    </lineage>
</organism>
<dbReference type="Proteomes" id="UP000017184">
    <property type="component" value="Chromosome"/>
</dbReference>
<dbReference type="EMBL" id="CP004885">
    <property type="protein sequence ID" value="AGX86543.1"/>
    <property type="molecule type" value="Genomic_DNA"/>
</dbReference>
<reference evidence="1 2" key="1">
    <citation type="journal article" date="2013" name="Genome Biol.">
        <title>Genomic analysis reveals key aspects of prokaryotic symbiosis in the phototrophic consortium "Chlorochromatium aggregatum".</title>
        <authorList>
            <person name="Liu Z."/>
            <person name="Muller J."/>
            <person name="Li T."/>
            <person name="Alvey R.M."/>
            <person name="Vogl K."/>
            <person name="Frigaard N.U."/>
            <person name="Rockwell N.C."/>
            <person name="Boyd E.S."/>
            <person name="Tomsho L.P."/>
            <person name="Schuster S.C."/>
            <person name="Henke P."/>
            <person name="Rohde M."/>
            <person name="Overmann J."/>
            <person name="Bryant D.A."/>
        </authorList>
    </citation>
    <scope>NUCLEOTIDE SEQUENCE [LARGE SCALE GENOMIC DNA]</scope>
    <source>
        <strain evidence="1">CR</strain>
    </source>
</reference>
<evidence type="ECO:0000313" key="2">
    <source>
        <dbReference type="Proteomes" id="UP000017184"/>
    </source>
</evidence>
<sequence length="94" mass="10111">MPQQGIPTQIVQNSTASGDHDAGVVLRKSYFDFGYVPTASVLTVHGAMKTPQNVRVAIVRTAPGMQVVVFMSTIFGSPFTGLWVLHGRCTTLFA</sequence>
<keyword evidence="2" id="KW-1185">Reference proteome</keyword>
<protein>
    <submittedName>
        <fullName evidence="1">Uncharacterized protein</fullName>
    </submittedName>
</protein>